<organism evidence="1">
    <name type="scientific">Anguilla anguilla</name>
    <name type="common">European freshwater eel</name>
    <name type="synonym">Muraena anguilla</name>
    <dbReference type="NCBI Taxonomy" id="7936"/>
    <lineage>
        <taxon>Eukaryota</taxon>
        <taxon>Metazoa</taxon>
        <taxon>Chordata</taxon>
        <taxon>Craniata</taxon>
        <taxon>Vertebrata</taxon>
        <taxon>Euteleostomi</taxon>
        <taxon>Actinopterygii</taxon>
        <taxon>Neopterygii</taxon>
        <taxon>Teleostei</taxon>
        <taxon>Anguilliformes</taxon>
        <taxon>Anguillidae</taxon>
        <taxon>Anguilla</taxon>
    </lineage>
</organism>
<name>A0A0E9VT04_ANGAN</name>
<protein>
    <submittedName>
        <fullName evidence="1">Uncharacterized protein</fullName>
    </submittedName>
</protein>
<dbReference type="EMBL" id="GBXM01028112">
    <property type="protein sequence ID" value="JAH80465.1"/>
    <property type="molecule type" value="Transcribed_RNA"/>
</dbReference>
<proteinExistence type="predicted"/>
<reference evidence="1" key="2">
    <citation type="journal article" date="2015" name="Fish Shellfish Immunol.">
        <title>Early steps in the European eel (Anguilla anguilla)-Vibrio vulnificus interaction in the gills: Role of the RtxA13 toxin.</title>
        <authorList>
            <person name="Callol A."/>
            <person name="Pajuelo D."/>
            <person name="Ebbesson L."/>
            <person name="Teles M."/>
            <person name="MacKenzie S."/>
            <person name="Amaro C."/>
        </authorList>
    </citation>
    <scope>NUCLEOTIDE SEQUENCE</scope>
</reference>
<reference evidence="1" key="1">
    <citation type="submission" date="2014-11" db="EMBL/GenBank/DDBJ databases">
        <authorList>
            <person name="Amaro Gonzalez C."/>
        </authorList>
    </citation>
    <scope>NUCLEOTIDE SEQUENCE</scope>
</reference>
<sequence>MSCLLKLACMCTTVP</sequence>
<evidence type="ECO:0000313" key="1">
    <source>
        <dbReference type="EMBL" id="JAH80465.1"/>
    </source>
</evidence>
<accession>A0A0E9VT04</accession>